<dbReference type="GO" id="GO:0005506">
    <property type="term" value="F:iron ion binding"/>
    <property type="evidence" value="ECO:0007669"/>
    <property type="project" value="InterPro"/>
</dbReference>
<keyword evidence="10" id="KW-1185">Reference proteome</keyword>
<dbReference type="GO" id="GO:0020037">
    <property type="term" value="F:heme binding"/>
    <property type="evidence" value="ECO:0007669"/>
    <property type="project" value="InterPro"/>
</dbReference>
<evidence type="ECO:0000256" key="6">
    <source>
        <dbReference type="ARBA" id="ARBA00023004"/>
    </source>
</evidence>
<evidence type="ECO:0000256" key="1">
    <source>
        <dbReference type="ARBA" id="ARBA00001971"/>
    </source>
</evidence>
<dbReference type="STRING" id="1081108.A0A168KG26"/>
<dbReference type="Gene3D" id="1.10.630.10">
    <property type="entry name" value="Cytochrome P450"/>
    <property type="match status" value="2"/>
</dbReference>
<dbReference type="InterPro" id="IPR050121">
    <property type="entry name" value="Cytochrome_P450_monoxygenase"/>
</dbReference>
<dbReference type="InterPro" id="IPR036396">
    <property type="entry name" value="Cyt_P450_sf"/>
</dbReference>
<dbReference type="InterPro" id="IPR002401">
    <property type="entry name" value="Cyt_P450_E_grp-I"/>
</dbReference>
<keyword evidence="5" id="KW-0560">Oxidoreductase</keyword>
<dbReference type="PANTHER" id="PTHR24305:SF187">
    <property type="entry name" value="P450, PUTATIVE (EUROFUNG)-RELATED"/>
    <property type="match status" value="1"/>
</dbReference>
<reference evidence="9 10" key="1">
    <citation type="journal article" date="2016" name="Genome Biol. Evol.">
        <title>Divergent and convergent evolution of fungal pathogenicity.</title>
        <authorList>
            <person name="Shang Y."/>
            <person name="Xiao G."/>
            <person name="Zheng P."/>
            <person name="Cen K."/>
            <person name="Zhan S."/>
            <person name="Wang C."/>
        </authorList>
    </citation>
    <scope>NUCLEOTIDE SEQUENCE [LARGE SCALE GENOMIC DNA]</scope>
    <source>
        <strain evidence="9 10">RCEF 1005</strain>
    </source>
</reference>
<evidence type="ECO:0000256" key="8">
    <source>
        <dbReference type="PIRSR" id="PIRSR602401-1"/>
    </source>
</evidence>
<name>A0A168KG26_CORDF</name>
<dbReference type="Proteomes" id="UP000076881">
    <property type="component" value="Unassembled WGS sequence"/>
</dbReference>
<organism evidence="9 10">
    <name type="scientific">Akanthomyces lecanii RCEF 1005</name>
    <dbReference type="NCBI Taxonomy" id="1081108"/>
    <lineage>
        <taxon>Eukaryota</taxon>
        <taxon>Fungi</taxon>
        <taxon>Dikarya</taxon>
        <taxon>Ascomycota</taxon>
        <taxon>Pezizomycotina</taxon>
        <taxon>Sordariomycetes</taxon>
        <taxon>Hypocreomycetidae</taxon>
        <taxon>Hypocreales</taxon>
        <taxon>Cordycipitaceae</taxon>
        <taxon>Akanthomyces</taxon>
        <taxon>Cordyceps confragosa</taxon>
    </lineage>
</organism>
<dbReference type="AlphaFoldDB" id="A0A168KG26"/>
<dbReference type="EMBL" id="AZHF01000001">
    <property type="protein sequence ID" value="OAA81644.1"/>
    <property type="molecule type" value="Genomic_DNA"/>
</dbReference>
<evidence type="ECO:0000256" key="3">
    <source>
        <dbReference type="ARBA" id="ARBA00022617"/>
    </source>
</evidence>
<dbReference type="GO" id="GO:0016705">
    <property type="term" value="F:oxidoreductase activity, acting on paired donors, with incorporation or reduction of molecular oxygen"/>
    <property type="evidence" value="ECO:0007669"/>
    <property type="project" value="InterPro"/>
</dbReference>
<keyword evidence="6 8" id="KW-0408">Iron</keyword>
<sequence length="376" mass="42440">MQSGDIVRLGPSTISVSKLEAVHVIHGPSVARVHDPAVHAQRRVSWERGLNSAALRNYKPIVTQTTHNLMDRINASQGQVFNASKWFNLFSVEIMGWMAFGRSFDALATGKETYFMELIHESEPIFGTVVHVSWLFILMKQIPFLAGPFNVFGSGYVRNPYRRCKHKSPPGTSCNLFSTLLEDYPSFEELTEKQRLSLEGDMFVIVIAGSETVTQEIDEYFVEHDEADPVLLSKMGYLQACINETLRLWPPVPSGAQRITPPEGIHVGDAFIPGNTLCMYPQEEAFPRPNEFVPERWTTKPELIADRSVYCPFSAGKYSCVGKQLALVELRQVAVEVLRRYTVELAPGFTSRDFEGGLRDRFSTQAKRLDLVFKTR</sequence>
<dbReference type="PRINTS" id="PR00463">
    <property type="entry name" value="EP450I"/>
</dbReference>
<protein>
    <submittedName>
        <fullName evidence="9">Cytochrome P450</fullName>
    </submittedName>
</protein>
<keyword evidence="4 8" id="KW-0479">Metal-binding</keyword>
<evidence type="ECO:0000313" key="10">
    <source>
        <dbReference type="Proteomes" id="UP000076881"/>
    </source>
</evidence>
<feature type="binding site" description="axial binding residue" evidence="8">
    <location>
        <position position="320"/>
    </location>
    <ligand>
        <name>heme</name>
        <dbReference type="ChEBI" id="CHEBI:30413"/>
    </ligand>
    <ligandPart>
        <name>Fe</name>
        <dbReference type="ChEBI" id="CHEBI:18248"/>
    </ligandPart>
</feature>
<dbReference type="PRINTS" id="PR00385">
    <property type="entry name" value="P450"/>
</dbReference>
<evidence type="ECO:0000256" key="7">
    <source>
        <dbReference type="ARBA" id="ARBA00023033"/>
    </source>
</evidence>
<proteinExistence type="inferred from homology"/>
<dbReference type="SUPFAM" id="SSF48264">
    <property type="entry name" value="Cytochrome P450"/>
    <property type="match status" value="1"/>
</dbReference>
<comment type="similarity">
    <text evidence="2">Belongs to the cytochrome P450 family.</text>
</comment>
<keyword evidence="7" id="KW-0503">Monooxygenase</keyword>
<keyword evidence="3 8" id="KW-0349">Heme</keyword>
<evidence type="ECO:0000256" key="4">
    <source>
        <dbReference type="ARBA" id="ARBA00022723"/>
    </source>
</evidence>
<evidence type="ECO:0000256" key="5">
    <source>
        <dbReference type="ARBA" id="ARBA00023002"/>
    </source>
</evidence>
<comment type="cofactor">
    <cofactor evidence="1 8">
        <name>heme</name>
        <dbReference type="ChEBI" id="CHEBI:30413"/>
    </cofactor>
</comment>
<evidence type="ECO:0000313" key="9">
    <source>
        <dbReference type="EMBL" id="OAA81644.1"/>
    </source>
</evidence>
<dbReference type="InterPro" id="IPR001128">
    <property type="entry name" value="Cyt_P450"/>
</dbReference>
<evidence type="ECO:0000256" key="2">
    <source>
        <dbReference type="ARBA" id="ARBA00010617"/>
    </source>
</evidence>
<dbReference type="OrthoDB" id="6692864at2759"/>
<dbReference type="GO" id="GO:0004497">
    <property type="term" value="F:monooxygenase activity"/>
    <property type="evidence" value="ECO:0007669"/>
    <property type="project" value="UniProtKB-KW"/>
</dbReference>
<dbReference type="PANTHER" id="PTHR24305">
    <property type="entry name" value="CYTOCHROME P450"/>
    <property type="match status" value="1"/>
</dbReference>
<comment type="caution">
    <text evidence="9">The sequence shown here is derived from an EMBL/GenBank/DDBJ whole genome shotgun (WGS) entry which is preliminary data.</text>
</comment>
<accession>A0A168KG26</accession>
<gene>
    <name evidence="9" type="ORF">LEL_01189</name>
</gene>
<dbReference type="Pfam" id="PF00067">
    <property type="entry name" value="p450"/>
    <property type="match status" value="2"/>
</dbReference>